<sequence>MSLRVSSDPYGYKKLLVYSKAEELQRACAAFTAGFPRQKTLVALADQMDRSARSVKQNIVEGWKRNSTREYYDFLGFSIGANAELEEDCDDIIKGIYPSLRGEMGEKGWTLERVQKEPFYPLDARLPPLIQLKLRGKELNFLLTKLQDSLEGKMSAEHGLSLADKLNRAARTEHERDEWLRKEREKWEEKGEKGKMGERG</sequence>
<accession>A0A1F6E0J7</accession>
<feature type="region of interest" description="Disordered" evidence="1">
    <location>
        <begin position="171"/>
        <end position="200"/>
    </location>
</feature>
<name>A0A1F6E0J7_9BACT</name>
<protein>
    <recommendedName>
        <fullName evidence="4">Four helix bundle protein</fullName>
    </recommendedName>
</protein>
<dbReference type="EMBL" id="MFLN01000021">
    <property type="protein sequence ID" value="OGG67225.1"/>
    <property type="molecule type" value="Genomic_DNA"/>
</dbReference>
<evidence type="ECO:0000313" key="3">
    <source>
        <dbReference type="Proteomes" id="UP000178572"/>
    </source>
</evidence>
<reference evidence="2 3" key="1">
    <citation type="journal article" date="2016" name="Nat. Commun.">
        <title>Thousands of microbial genomes shed light on interconnected biogeochemical processes in an aquifer system.</title>
        <authorList>
            <person name="Anantharaman K."/>
            <person name="Brown C.T."/>
            <person name="Hug L.A."/>
            <person name="Sharon I."/>
            <person name="Castelle C.J."/>
            <person name="Probst A.J."/>
            <person name="Thomas B.C."/>
            <person name="Singh A."/>
            <person name="Wilkins M.J."/>
            <person name="Karaoz U."/>
            <person name="Brodie E.L."/>
            <person name="Williams K.H."/>
            <person name="Hubbard S.S."/>
            <person name="Banfield J.F."/>
        </authorList>
    </citation>
    <scope>NUCLEOTIDE SEQUENCE [LARGE SCALE GENOMIC DNA]</scope>
</reference>
<dbReference type="Pfam" id="PF05635">
    <property type="entry name" value="23S_rRNA_IVP"/>
    <property type="match status" value="1"/>
</dbReference>
<evidence type="ECO:0000313" key="2">
    <source>
        <dbReference type="EMBL" id="OGG67225.1"/>
    </source>
</evidence>
<dbReference type="STRING" id="1798500.A3C21_00690"/>
<evidence type="ECO:0000256" key="1">
    <source>
        <dbReference type="SAM" id="MobiDB-lite"/>
    </source>
</evidence>
<organism evidence="2 3">
    <name type="scientific">Candidatus Kaiserbacteria bacterium RIFCSPHIGHO2_02_FULL_59_21</name>
    <dbReference type="NCBI Taxonomy" id="1798500"/>
    <lineage>
        <taxon>Bacteria</taxon>
        <taxon>Candidatus Kaiseribacteriota</taxon>
    </lineage>
</organism>
<dbReference type="InterPro" id="IPR036583">
    <property type="entry name" value="23S_rRNA_IVS_sf"/>
</dbReference>
<dbReference type="InterPro" id="IPR012657">
    <property type="entry name" value="23S_rRNA-intervening_sequence"/>
</dbReference>
<comment type="caution">
    <text evidence="2">The sequence shown here is derived from an EMBL/GenBank/DDBJ whole genome shotgun (WGS) entry which is preliminary data.</text>
</comment>
<dbReference type="Proteomes" id="UP000178572">
    <property type="component" value="Unassembled WGS sequence"/>
</dbReference>
<dbReference type="AlphaFoldDB" id="A0A1F6E0J7"/>
<gene>
    <name evidence="2" type="ORF">A3C21_00690</name>
</gene>
<dbReference type="SUPFAM" id="SSF158446">
    <property type="entry name" value="IVS-encoded protein-like"/>
    <property type="match status" value="1"/>
</dbReference>
<dbReference type="NCBIfam" id="TIGR02436">
    <property type="entry name" value="four helix bundle protein"/>
    <property type="match status" value="1"/>
</dbReference>
<evidence type="ECO:0008006" key="4">
    <source>
        <dbReference type="Google" id="ProtNLM"/>
    </source>
</evidence>
<proteinExistence type="predicted"/>
<dbReference type="Gene3D" id="1.20.1440.60">
    <property type="entry name" value="23S rRNA-intervening sequence"/>
    <property type="match status" value="1"/>
</dbReference>